<feature type="region of interest" description="Disordered" evidence="5">
    <location>
        <begin position="54"/>
        <end position="255"/>
    </location>
</feature>
<evidence type="ECO:0000256" key="2">
    <source>
        <dbReference type="ARBA" id="ARBA00022692"/>
    </source>
</evidence>
<keyword evidence="2 6" id="KW-0812">Transmembrane</keyword>
<comment type="caution">
    <text evidence="7">The sequence shown here is derived from an EMBL/GenBank/DDBJ whole genome shotgun (WGS) entry which is preliminary data.</text>
</comment>
<keyword evidence="4 6" id="KW-0472">Membrane</keyword>
<evidence type="ECO:0000313" key="7">
    <source>
        <dbReference type="EMBL" id="MBK3515811.1"/>
    </source>
</evidence>
<feature type="compositionally biased region" description="Basic and acidic residues" evidence="5">
    <location>
        <begin position="77"/>
        <end position="94"/>
    </location>
</feature>
<keyword evidence="8" id="KW-1185">Reference proteome</keyword>
<sequence>MKEDKDKKYGVIGTTIFHVAVLLLLIFFGLSSIPQEEEGILVNFGDTVLGQGEVEPKESQAPPVEQVKTPPPPKVENVPEPKVTEPEPEEKVETQDFDEAPVVKTAEQKKKEQEEKDRLEKERQQREEEERIEREKEIERQKELDRQRQIEAEKEAQRQKELAEQRAREEAERKKKEEQDRQAAEARKRVTGAFSGKGTGESSSEGDTGGSGNQGYVTGDPNSKNRSGNGQGNSGSGFDLKGRSLVGSLPKPQHTSNKEGIVVIKIIVDRNGNVSSTEFQMKGSNTQDRELVSNAKAAAKRAKFNADKAANAYAQGTITYHFQLD</sequence>
<dbReference type="InterPro" id="IPR006260">
    <property type="entry name" value="TonB/TolA_C"/>
</dbReference>
<dbReference type="Proteomes" id="UP000605676">
    <property type="component" value="Unassembled WGS sequence"/>
</dbReference>
<evidence type="ECO:0000256" key="6">
    <source>
        <dbReference type="SAM" id="Phobius"/>
    </source>
</evidence>
<evidence type="ECO:0000313" key="8">
    <source>
        <dbReference type="Proteomes" id="UP000605676"/>
    </source>
</evidence>
<keyword evidence="3 6" id="KW-1133">Transmembrane helix</keyword>
<organism evidence="7 8">
    <name type="scientific">Carboxylicivirga marina</name>
    <dbReference type="NCBI Taxonomy" id="2800988"/>
    <lineage>
        <taxon>Bacteria</taxon>
        <taxon>Pseudomonadati</taxon>
        <taxon>Bacteroidota</taxon>
        <taxon>Bacteroidia</taxon>
        <taxon>Marinilabiliales</taxon>
        <taxon>Marinilabiliaceae</taxon>
        <taxon>Carboxylicivirga</taxon>
    </lineage>
</organism>
<dbReference type="SUPFAM" id="SSF74653">
    <property type="entry name" value="TolA/TonB C-terminal domain"/>
    <property type="match status" value="1"/>
</dbReference>
<comment type="subcellular location">
    <subcellularLocation>
        <location evidence="1">Membrane</location>
        <topology evidence="1">Single-pass membrane protein</topology>
    </subcellularLocation>
</comment>
<protein>
    <submittedName>
        <fullName evidence="7">TonB family protein</fullName>
    </submittedName>
</protein>
<accession>A0ABS1HDR2</accession>
<feature type="compositionally biased region" description="Basic and acidic residues" evidence="5">
    <location>
        <begin position="106"/>
        <end position="188"/>
    </location>
</feature>
<reference evidence="7 8" key="1">
    <citation type="submission" date="2021-01" db="EMBL/GenBank/DDBJ databases">
        <title>Carboxyliciviraga sp.nov., isolated from coastal sediments.</title>
        <authorList>
            <person name="Lu D."/>
            <person name="Zhang T."/>
        </authorList>
    </citation>
    <scope>NUCLEOTIDE SEQUENCE [LARGE SCALE GENOMIC DNA]</scope>
    <source>
        <strain evidence="7 8">N1Y132</strain>
    </source>
</reference>
<evidence type="ECO:0000256" key="3">
    <source>
        <dbReference type="ARBA" id="ARBA00022989"/>
    </source>
</evidence>
<evidence type="ECO:0000256" key="5">
    <source>
        <dbReference type="SAM" id="MobiDB-lite"/>
    </source>
</evidence>
<proteinExistence type="predicted"/>
<gene>
    <name evidence="7" type="ORF">JIV24_00565</name>
</gene>
<name>A0ABS1HDR2_9BACT</name>
<evidence type="ECO:0000256" key="4">
    <source>
        <dbReference type="ARBA" id="ARBA00023136"/>
    </source>
</evidence>
<evidence type="ECO:0000256" key="1">
    <source>
        <dbReference type="ARBA" id="ARBA00004167"/>
    </source>
</evidence>
<dbReference type="NCBIfam" id="TIGR01352">
    <property type="entry name" value="tonB_Cterm"/>
    <property type="match status" value="1"/>
</dbReference>
<dbReference type="EMBL" id="JAENRR010000001">
    <property type="protein sequence ID" value="MBK3515811.1"/>
    <property type="molecule type" value="Genomic_DNA"/>
</dbReference>
<feature type="transmembrane region" description="Helical" evidence="6">
    <location>
        <begin position="9"/>
        <end position="30"/>
    </location>
</feature>
<dbReference type="RefSeq" id="WP_200463041.1">
    <property type="nucleotide sequence ID" value="NZ_JAENRR010000001.1"/>
</dbReference>